<evidence type="ECO:0000313" key="2">
    <source>
        <dbReference type="Proteomes" id="UP000595437"/>
    </source>
</evidence>
<name>A0A7T8QTT4_CALRO</name>
<dbReference type="Proteomes" id="UP000595437">
    <property type="component" value="Chromosome 5"/>
</dbReference>
<proteinExistence type="predicted"/>
<reference evidence="2" key="1">
    <citation type="submission" date="2021-01" db="EMBL/GenBank/DDBJ databases">
        <title>Caligus Genome Assembly.</title>
        <authorList>
            <person name="Gallardo-Escarate C."/>
        </authorList>
    </citation>
    <scope>NUCLEOTIDE SEQUENCE [LARGE SCALE GENOMIC DNA]</scope>
</reference>
<protein>
    <submittedName>
        <fullName evidence="1">Uncharacterized protein</fullName>
    </submittedName>
</protein>
<dbReference type="AlphaFoldDB" id="A0A7T8QTT4"/>
<sequence length="109" mass="12860">MWRLSSNINSQHSHHFYLFPLLASANGYTRLSLLLIDQIKLAKTVKMIHRELISTFSDSFPCLFTSKRWRIDLRRAVLLWRRIRNLDAHVLVLNDDILHSELKLTPQPP</sequence>
<gene>
    <name evidence="1" type="ORF">FKW44_007725</name>
</gene>
<keyword evidence="2" id="KW-1185">Reference proteome</keyword>
<dbReference type="EMBL" id="CP045894">
    <property type="protein sequence ID" value="QQP54784.1"/>
    <property type="molecule type" value="Genomic_DNA"/>
</dbReference>
<accession>A0A7T8QTT4</accession>
<evidence type="ECO:0000313" key="1">
    <source>
        <dbReference type="EMBL" id="QQP54784.1"/>
    </source>
</evidence>
<organism evidence="1 2">
    <name type="scientific">Caligus rogercresseyi</name>
    <name type="common">Sea louse</name>
    <dbReference type="NCBI Taxonomy" id="217165"/>
    <lineage>
        <taxon>Eukaryota</taxon>
        <taxon>Metazoa</taxon>
        <taxon>Ecdysozoa</taxon>
        <taxon>Arthropoda</taxon>
        <taxon>Crustacea</taxon>
        <taxon>Multicrustacea</taxon>
        <taxon>Hexanauplia</taxon>
        <taxon>Copepoda</taxon>
        <taxon>Siphonostomatoida</taxon>
        <taxon>Caligidae</taxon>
        <taxon>Caligus</taxon>
    </lineage>
</organism>